<evidence type="ECO:0000256" key="6">
    <source>
        <dbReference type="ARBA" id="ARBA00037410"/>
    </source>
</evidence>
<dbReference type="CDD" id="cd06558">
    <property type="entry name" value="crotonase-like"/>
    <property type="match status" value="1"/>
</dbReference>
<proteinExistence type="evidence at transcript level"/>
<dbReference type="SUPFAM" id="SSF52096">
    <property type="entry name" value="ClpP/crotonase"/>
    <property type="match status" value="1"/>
</dbReference>
<keyword evidence="8" id="KW-0413">Isomerase</keyword>
<dbReference type="EMBL" id="GANP01010873">
    <property type="protein sequence ID" value="JAB73595.1"/>
    <property type="molecule type" value="mRNA"/>
</dbReference>
<dbReference type="GO" id="GO:0005739">
    <property type="term" value="C:mitochondrion"/>
    <property type="evidence" value="ECO:0007669"/>
    <property type="project" value="UniProtKB-SubCell"/>
</dbReference>
<dbReference type="GO" id="GO:0016836">
    <property type="term" value="F:hydro-lyase activity"/>
    <property type="evidence" value="ECO:0007669"/>
    <property type="project" value="TreeGrafter"/>
</dbReference>
<dbReference type="AlphaFoldDB" id="V5GT70"/>
<name>V5GT70_IXORI</name>
<dbReference type="InterPro" id="IPR001753">
    <property type="entry name" value="Enoyl-CoA_hydra/iso"/>
</dbReference>
<dbReference type="PANTHER" id="PTHR43602:SF1">
    <property type="entry name" value="ENOYL-COA HYDRATASE DOMAIN-CONTAINING PROTEIN 3, MITOCHONDRIAL"/>
    <property type="match status" value="1"/>
</dbReference>
<evidence type="ECO:0000256" key="4">
    <source>
        <dbReference type="ARBA" id="ARBA00023098"/>
    </source>
</evidence>
<evidence type="ECO:0000313" key="8">
    <source>
        <dbReference type="EMBL" id="JAB73595.1"/>
    </source>
</evidence>
<comment type="subcellular location">
    <subcellularLocation>
        <location evidence="1">Mitochondrion</location>
    </subcellularLocation>
</comment>
<dbReference type="Pfam" id="PF00378">
    <property type="entry name" value="ECH_1"/>
    <property type="match status" value="1"/>
</dbReference>
<keyword evidence="5" id="KW-0496">Mitochondrion</keyword>
<dbReference type="GO" id="GO:0006631">
    <property type="term" value="P:fatty acid metabolic process"/>
    <property type="evidence" value="ECO:0007669"/>
    <property type="project" value="UniProtKB-KW"/>
</dbReference>
<dbReference type="Gene3D" id="1.10.12.10">
    <property type="entry name" value="Lyase 2-enoyl-coa Hydratase, Chain A, domain 2"/>
    <property type="match status" value="1"/>
</dbReference>
<organism evidence="8">
    <name type="scientific">Ixodes ricinus</name>
    <name type="common">Common tick</name>
    <name type="synonym">Acarus ricinus</name>
    <dbReference type="NCBI Taxonomy" id="34613"/>
    <lineage>
        <taxon>Eukaryota</taxon>
        <taxon>Metazoa</taxon>
        <taxon>Ecdysozoa</taxon>
        <taxon>Arthropoda</taxon>
        <taxon>Chelicerata</taxon>
        <taxon>Arachnida</taxon>
        <taxon>Acari</taxon>
        <taxon>Parasitiformes</taxon>
        <taxon>Ixodida</taxon>
        <taxon>Ixodoidea</taxon>
        <taxon>Ixodidae</taxon>
        <taxon>Ixodinae</taxon>
        <taxon>Ixodes</taxon>
    </lineage>
</organism>
<keyword evidence="2" id="KW-0276">Fatty acid metabolism</keyword>
<evidence type="ECO:0000256" key="1">
    <source>
        <dbReference type="ARBA" id="ARBA00004173"/>
    </source>
</evidence>
<reference evidence="8" key="1">
    <citation type="journal article" date="2015" name="Sci. Rep.">
        <title>Tissue- and time-dependent transcription in Ixodes ricinus salivary glands and midguts when blood feeding on the vertebrate host.</title>
        <authorList>
            <person name="Kotsyfakis M."/>
            <person name="Schwarz A."/>
            <person name="Erhart J."/>
            <person name="Ribeiro J.M."/>
        </authorList>
    </citation>
    <scope>NUCLEOTIDE SEQUENCE</scope>
    <source>
        <tissue evidence="8">Salivary gland and midgut</tissue>
    </source>
</reference>
<protein>
    <recommendedName>
        <fullName evidence="7">Enoyl-CoA hydratase domain-containing protein 3, mitochondrial</fullName>
    </recommendedName>
</protein>
<sequence length="299" mass="32602">MQACNWTIRGVRALRVKPRACLGRSTKPLHTTANLRSSDLVSVRDEDGAHHITLNNPKKRNVLSLAMLKRLDECFESAQTNDALRCIVLSSTGPVFSSGHDLKELKIESGTARQDEIFALCTKVMSAIEKLPVPVIAQVDGLAAAAGCQLVASCDIALASDKATFSLPGASFGLFCSTPGIPVARCVPQKVSAYMLLTGRPISAREALVSGLVSRVVPSDALQEETEQVVQAIKSKSRAVMALGKRFYYRQMRLSIVEAYAEGEKVMVDNLRYRDSQEGIAAFAEKRKPVWEHTDRKIG</sequence>
<keyword evidence="4" id="KW-0443">Lipid metabolism</keyword>
<evidence type="ECO:0000256" key="3">
    <source>
        <dbReference type="ARBA" id="ARBA00022946"/>
    </source>
</evidence>
<dbReference type="InterPro" id="IPR014748">
    <property type="entry name" value="Enoyl-CoA_hydra_C"/>
</dbReference>
<keyword evidence="3" id="KW-0809">Transit peptide</keyword>
<evidence type="ECO:0000256" key="2">
    <source>
        <dbReference type="ARBA" id="ARBA00022832"/>
    </source>
</evidence>
<dbReference type="GO" id="GO:0016853">
    <property type="term" value="F:isomerase activity"/>
    <property type="evidence" value="ECO:0007669"/>
    <property type="project" value="UniProtKB-KW"/>
</dbReference>
<dbReference type="Gene3D" id="3.90.226.10">
    <property type="entry name" value="2-enoyl-CoA Hydratase, Chain A, domain 1"/>
    <property type="match status" value="1"/>
</dbReference>
<dbReference type="PANTHER" id="PTHR43602">
    <property type="match status" value="1"/>
</dbReference>
<dbReference type="InterPro" id="IPR052377">
    <property type="entry name" value="Mitochondrial_ECH-domain"/>
</dbReference>
<accession>V5GT70</accession>
<evidence type="ECO:0000256" key="7">
    <source>
        <dbReference type="ARBA" id="ARBA00040545"/>
    </source>
</evidence>
<dbReference type="InterPro" id="IPR029045">
    <property type="entry name" value="ClpP/crotonase-like_dom_sf"/>
</dbReference>
<evidence type="ECO:0000256" key="5">
    <source>
        <dbReference type="ARBA" id="ARBA00023128"/>
    </source>
</evidence>
<dbReference type="NCBIfam" id="NF006008">
    <property type="entry name" value="PRK08139.1"/>
    <property type="match status" value="1"/>
</dbReference>
<comment type="function">
    <text evidence="6">May play a role in fatty acid biosynthesis and insulin sensitivity.</text>
</comment>